<reference evidence="1" key="1">
    <citation type="submission" date="2021-01" db="EMBL/GenBank/DDBJ databases">
        <authorList>
            <consortium name="Genoscope - CEA"/>
            <person name="William W."/>
        </authorList>
    </citation>
    <scope>NUCLEOTIDE SEQUENCE</scope>
</reference>
<dbReference type="OrthoDB" id="311860at2759"/>
<evidence type="ECO:0000313" key="2">
    <source>
        <dbReference type="Proteomes" id="UP000692954"/>
    </source>
</evidence>
<dbReference type="AlphaFoldDB" id="A0A8S1QUR2"/>
<dbReference type="Proteomes" id="UP000692954">
    <property type="component" value="Unassembled WGS sequence"/>
</dbReference>
<comment type="caution">
    <text evidence="1">The sequence shown here is derived from an EMBL/GenBank/DDBJ whole genome shotgun (WGS) entry which is preliminary data.</text>
</comment>
<name>A0A8S1QUR2_9CILI</name>
<evidence type="ECO:0000313" key="1">
    <source>
        <dbReference type="EMBL" id="CAD8118230.1"/>
    </source>
</evidence>
<protein>
    <recommendedName>
        <fullName evidence="3">Ubiquitin-like domain-containing protein</fullName>
    </recommendedName>
</protein>
<keyword evidence="2" id="KW-1185">Reference proteome</keyword>
<sequence length="231" mass="27242">MLKVKYSCGLREVQTEAQFTQGNNKLRDLRRIICQDIRVKPHLISISNNNEVITDDNELLKDDEFYFAYVMPDLKQYNFQIKSRGGQFFECTLEELDLFQDLIEQIDQFLAQIIKQNFDSYELYIQNPDQSKNLIPIQSQKVIRDIFKETNIIIEIQLIHNILSLTLLEDDKIIKIHRNKTLLDLKEQIGQNEQNLAVVINGKYPPQNFDNRLIKDVLQHEDTIFIVQVNT</sequence>
<gene>
    <name evidence="1" type="ORF">PSON_ATCC_30995.1.T1160130</name>
</gene>
<proteinExistence type="predicted"/>
<dbReference type="EMBL" id="CAJJDN010000116">
    <property type="protein sequence ID" value="CAD8118230.1"/>
    <property type="molecule type" value="Genomic_DNA"/>
</dbReference>
<organism evidence="1 2">
    <name type="scientific">Paramecium sonneborni</name>
    <dbReference type="NCBI Taxonomy" id="65129"/>
    <lineage>
        <taxon>Eukaryota</taxon>
        <taxon>Sar</taxon>
        <taxon>Alveolata</taxon>
        <taxon>Ciliophora</taxon>
        <taxon>Intramacronucleata</taxon>
        <taxon>Oligohymenophorea</taxon>
        <taxon>Peniculida</taxon>
        <taxon>Parameciidae</taxon>
        <taxon>Paramecium</taxon>
    </lineage>
</organism>
<evidence type="ECO:0008006" key="3">
    <source>
        <dbReference type="Google" id="ProtNLM"/>
    </source>
</evidence>
<accession>A0A8S1QUR2</accession>